<dbReference type="InterPro" id="IPR002347">
    <property type="entry name" value="SDR_fam"/>
</dbReference>
<accession>A0A7W3IRI6</accession>
<evidence type="ECO:0000313" key="4">
    <source>
        <dbReference type="EMBL" id="MBA8793880.1"/>
    </source>
</evidence>
<dbReference type="SUPFAM" id="SSF51735">
    <property type="entry name" value="NAD(P)-binding Rossmann-fold domains"/>
    <property type="match status" value="1"/>
</dbReference>
<evidence type="ECO:0000313" key="5">
    <source>
        <dbReference type="Proteomes" id="UP000523079"/>
    </source>
</evidence>
<dbReference type="PANTHER" id="PTHR43115:SF4">
    <property type="entry name" value="DEHYDROGENASE_REDUCTASE SDR FAMILY MEMBER 11"/>
    <property type="match status" value="1"/>
</dbReference>
<evidence type="ECO:0000256" key="1">
    <source>
        <dbReference type="ARBA" id="ARBA00006484"/>
    </source>
</evidence>
<keyword evidence="2" id="KW-0560">Oxidoreductase</keyword>
<dbReference type="InterPro" id="IPR036291">
    <property type="entry name" value="NAD(P)-bd_dom_sf"/>
</dbReference>
<evidence type="ECO:0000256" key="2">
    <source>
        <dbReference type="ARBA" id="ARBA00023002"/>
    </source>
</evidence>
<feature type="domain" description="Ketoreductase" evidence="3">
    <location>
        <begin position="8"/>
        <end position="218"/>
    </location>
</feature>
<name>A0A7W3IRI6_9ACTN</name>
<proteinExistence type="inferred from homology"/>
<organism evidence="4 5">
    <name type="scientific">Microlunatus kandeliicorticis</name>
    <dbReference type="NCBI Taxonomy" id="1759536"/>
    <lineage>
        <taxon>Bacteria</taxon>
        <taxon>Bacillati</taxon>
        <taxon>Actinomycetota</taxon>
        <taxon>Actinomycetes</taxon>
        <taxon>Propionibacteriales</taxon>
        <taxon>Propionibacteriaceae</taxon>
        <taxon>Microlunatus</taxon>
    </lineage>
</organism>
<keyword evidence="5" id="KW-1185">Reference proteome</keyword>
<dbReference type="SMART" id="SM00822">
    <property type="entry name" value="PKS_KR"/>
    <property type="match status" value="1"/>
</dbReference>
<comment type="caution">
    <text evidence="4">The sequence shown here is derived from an EMBL/GenBank/DDBJ whole genome shotgun (WGS) entry which is preliminary data.</text>
</comment>
<dbReference type="PRINTS" id="PR00081">
    <property type="entry name" value="GDHRDH"/>
</dbReference>
<dbReference type="GO" id="GO:0016616">
    <property type="term" value="F:oxidoreductase activity, acting on the CH-OH group of donors, NAD or NADP as acceptor"/>
    <property type="evidence" value="ECO:0007669"/>
    <property type="project" value="UniProtKB-ARBA"/>
</dbReference>
<dbReference type="Gene3D" id="3.40.50.720">
    <property type="entry name" value="NAD(P)-binding Rossmann-like Domain"/>
    <property type="match status" value="1"/>
</dbReference>
<dbReference type="AlphaFoldDB" id="A0A7W3IRI6"/>
<dbReference type="InterPro" id="IPR057326">
    <property type="entry name" value="KR_dom"/>
</dbReference>
<dbReference type="PANTHER" id="PTHR43115">
    <property type="entry name" value="DEHYDROGENASE/REDUCTASE SDR FAMILY MEMBER 11"/>
    <property type="match status" value="1"/>
</dbReference>
<gene>
    <name evidence="4" type="ORF">FHX74_001485</name>
</gene>
<dbReference type="Proteomes" id="UP000523079">
    <property type="component" value="Unassembled WGS sequence"/>
</dbReference>
<dbReference type="EMBL" id="JACGWT010000002">
    <property type="protein sequence ID" value="MBA8793880.1"/>
    <property type="molecule type" value="Genomic_DNA"/>
</dbReference>
<comment type="similarity">
    <text evidence="1">Belongs to the short-chain dehydrogenases/reductases (SDR) family.</text>
</comment>
<evidence type="ECO:0000259" key="3">
    <source>
        <dbReference type="SMART" id="SM00822"/>
    </source>
</evidence>
<dbReference type="FunFam" id="3.40.50.720:FF:000047">
    <property type="entry name" value="NADP-dependent L-serine/L-allo-threonine dehydrogenase"/>
    <property type="match status" value="1"/>
</dbReference>
<protein>
    <submittedName>
        <fullName evidence="4">NADP-dependent 3-hydroxy acid dehydrogenase YdfG</fullName>
    </submittedName>
</protein>
<dbReference type="Pfam" id="PF00106">
    <property type="entry name" value="adh_short"/>
    <property type="match status" value="1"/>
</dbReference>
<sequence length="254" mass="27120">MSERLHGTVALVTGASSGIGAATAVELARHGASVALVARRGDRLNELAETITRSGGTPLVIEADVTDEEAARSAVARTVEELGRLDTVVANAGVMLLGPIVDAPVEEWTRMVDLNVMGLLWTAHAALPHLLAAAETEPRKVADLVLVSSVAGRVARRGSGVYNLTKHGVGAFGESLRQEVTGRHVRVSLVEPGAVITELTGHNRPEIQEQNRGRWEGMERMEAVDIADAIAYVVTRPRRVAVNEILIRPTEQES</sequence>
<dbReference type="RefSeq" id="WP_182559429.1">
    <property type="nucleotide sequence ID" value="NZ_JACGWT010000002.1"/>
</dbReference>
<reference evidence="4 5" key="1">
    <citation type="submission" date="2020-07" db="EMBL/GenBank/DDBJ databases">
        <title>Sequencing the genomes of 1000 actinobacteria strains.</title>
        <authorList>
            <person name="Klenk H.-P."/>
        </authorList>
    </citation>
    <scope>NUCLEOTIDE SEQUENCE [LARGE SCALE GENOMIC DNA]</scope>
    <source>
        <strain evidence="4 5">DSM 100723</strain>
    </source>
</reference>